<proteinExistence type="predicted"/>
<reference evidence="1" key="1">
    <citation type="journal article" date="2022" name="bioRxiv">
        <title>Sequencing and chromosome-scale assembly of the giantPleurodeles waltlgenome.</title>
        <authorList>
            <person name="Brown T."/>
            <person name="Elewa A."/>
            <person name="Iarovenko S."/>
            <person name="Subramanian E."/>
            <person name="Araus A.J."/>
            <person name="Petzold A."/>
            <person name="Susuki M."/>
            <person name="Suzuki K.-i.T."/>
            <person name="Hayashi T."/>
            <person name="Toyoda A."/>
            <person name="Oliveira C."/>
            <person name="Osipova E."/>
            <person name="Leigh N.D."/>
            <person name="Simon A."/>
            <person name="Yun M.H."/>
        </authorList>
    </citation>
    <scope>NUCLEOTIDE SEQUENCE</scope>
    <source>
        <strain evidence="1">20211129_DDA</strain>
        <tissue evidence="1">Liver</tissue>
    </source>
</reference>
<accession>A0AAV7MPD1</accession>
<sequence length="84" mass="9589">MINAARGALPGDRKRSCLPFLRVGTTAIQQLTLKDLAQKRSNQHRRAPRESLIMEYGIGQHLVDHYAQIRATELEPSRLPRAHY</sequence>
<evidence type="ECO:0000313" key="1">
    <source>
        <dbReference type="EMBL" id="KAJ1105387.1"/>
    </source>
</evidence>
<dbReference type="Proteomes" id="UP001066276">
    <property type="component" value="Chromosome 9"/>
</dbReference>
<gene>
    <name evidence="1" type="ORF">NDU88_002793</name>
</gene>
<comment type="caution">
    <text evidence="1">The sequence shown here is derived from an EMBL/GenBank/DDBJ whole genome shotgun (WGS) entry which is preliminary data.</text>
</comment>
<name>A0AAV7MPD1_PLEWA</name>
<keyword evidence="2" id="KW-1185">Reference proteome</keyword>
<evidence type="ECO:0000313" key="2">
    <source>
        <dbReference type="Proteomes" id="UP001066276"/>
    </source>
</evidence>
<protein>
    <submittedName>
        <fullName evidence="1">Uncharacterized protein</fullName>
    </submittedName>
</protein>
<organism evidence="1 2">
    <name type="scientific">Pleurodeles waltl</name>
    <name type="common">Iberian ribbed newt</name>
    <dbReference type="NCBI Taxonomy" id="8319"/>
    <lineage>
        <taxon>Eukaryota</taxon>
        <taxon>Metazoa</taxon>
        <taxon>Chordata</taxon>
        <taxon>Craniata</taxon>
        <taxon>Vertebrata</taxon>
        <taxon>Euteleostomi</taxon>
        <taxon>Amphibia</taxon>
        <taxon>Batrachia</taxon>
        <taxon>Caudata</taxon>
        <taxon>Salamandroidea</taxon>
        <taxon>Salamandridae</taxon>
        <taxon>Pleurodelinae</taxon>
        <taxon>Pleurodeles</taxon>
    </lineage>
</organism>
<dbReference type="EMBL" id="JANPWB010000013">
    <property type="protein sequence ID" value="KAJ1105387.1"/>
    <property type="molecule type" value="Genomic_DNA"/>
</dbReference>
<dbReference type="AlphaFoldDB" id="A0AAV7MPD1"/>